<dbReference type="NCBIfam" id="TIGR01076">
    <property type="entry name" value="sortase_fam"/>
    <property type="match status" value="1"/>
</dbReference>
<evidence type="ECO:0000313" key="1">
    <source>
        <dbReference type="EMBL" id="SPE21494.1"/>
    </source>
</evidence>
<dbReference type="InterPro" id="IPR005754">
    <property type="entry name" value="Sortase"/>
</dbReference>
<dbReference type="Pfam" id="PF04203">
    <property type="entry name" value="Sortase"/>
    <property type="match status" value="1"/>
</dbReference>
<dbReference type="EMBL" id="OKRC01000006">
    <property type="protein sequence ID" value="SPE21494.1"/>
    <property type="molecule type" value="Genomic_DNA"/>
</dbReference>
<dbReference type="SUPFAM" id="SSF63817">
    <property type="entry name" value="Sortase"/>
    <property type="match status" value="1"/>
</dbReference>
<dbReference type="RefSeq" id="WP_016264358.1">
    <property type="nucleotide sequence ID" value="NZ_BJLN01000013.1"/>
</dbReference>
<name>A0A094XVK8_LATSK</name>
<dbReference type="GeneID" id="57132885"/>
<dbReference type="InterPro" id="IPR042007">
    <property type="entry name" value="Sortase_A"/>
</dbReference>
<reference evidence="1 2" key="1">
    <citation type="submission" date="2018-02" db="EMBL/GenBank/DDBJ databases">
        <authorList>
            <person name="Rodrigo-Torres L."/>
            <person name="Arahal R. D."/>
            <person name="Lucena T."/>
        </authorList>
    </citation>
    <scope>NUCLEOTIDE SEQUENCE [LARGE SCALE GENOMIC DNA]</scope>
    <source>
        <strain evidence="1 2">CECT 9267</strain>
    </source>
</reference>
<dbReference type="Gene3D" id="2.40.260.10">
    <property type="entry name" value="Sortase"/>
    <property type="match status" value="1"/>
</dbReference>
<sequence length="220" mass="24155">MQKKTKNRLINSLLALLLLIGLILVFIGPIRNQMVKSMANRRMNTVTAAQIKKNQHKKANFDFNSVKTLDTKQIVSAAVKGDVIVLGKVAVPSVGIALPVMKGVSEATMAQGGGTMKPDQKMGADNNYALAGHSFTNIFLPLENVKVGDMVYLTDLQNVYSYRVNVKKSIAPEEVKVIDDVPGHKMVTLITCDQTVRRWCVQGELVKTEKANKTNLKVFG</sequence>
<gene>
    <name evidence="1" type="ORF">LAS9267_01377</name>
</gene>
<dbReference type="CDD" id="cd06165">
    <property type="entry name" value="Sortase_A"/>
    <property type="match status" value="1"/>
</dbReference>
<protein>
    <submittedName>
        <fullName evidence="1">Sortase family protein</fullName>
    </submittedName>
</protein>
<accession>A0A094XVK8</accession>
<dbReference type="Proteomes" id="UP000239650">
    <property type="component" value="Unassembled WGS sequence"/>
</dbReference>
<dbReference type="InterPro" id="IPR023365">
    <property type="entry name" value="Sortase_dom-sf"/>
</dbReference>
<dbReference type="AlphaFoldDB" id="A0A094XVK8"/>
<evidence type="ECO:0000313" key="2">
    <source>
        <dbReference type="Proteomes" id="UP000239650"/>
    </source>
</evidence>
<organism evidence="1 2">
    <name type="scientific">Latilactobacillus sakei</name>
    <name type="common">Lactobacillus sakei</name>
    <dbReference type="NCBI Taxonomy" id="1599"/>
    <lineage>
        <taxon>Bacteria</taxon>
        <taxon>Bacillati</taxon>
        <taxon>Bacillota</taxon>
        <taxon>Bacilli</taxon>
        <taxon>Lactobacillales</taxon>
        <taxon>Lactobacillaceae</taxon>
        <taxon>Latilactobacillus</taxon>
    </lineage>
</organism>
<comment type="caution">
    <text evidence="1">The sequence shown here is derived from an EMBL/GenBank/DDBJ whole genome shotgun (WGS) entry which is preliminary data.</text>
</comment>
<proteinExistence type="predicted"/>